<keyword evidence="4" id="KW-1185">Reference proteome</keyword>
<accession>A0A6A6U8B8</accession>
<evidence type="ECO:0000313" key="3">
    <source>
        <dbReference type="EMBL" id="KAF2667841.1"/>
    </source>
</evidence>
<proteinExistence type="predicted"/>
<name>A0A6A6U8B8_9PEZI</name>
<dbReference type="EMBL" id="MU004237">
    <property type="protein sequence ID" value="KAF2667841.1"/>
    <property type="molecule type" value="Genomic_DNA"/>
</dbReference>
<feature type="transmembrane region" description="Helical" evidence="1">
    <location>
        <begin position="149"/>
        <end position="170"/>
    </location>
</feature>
<reference evidence="3" key="1">
    <citation type="journal article" date="2020" name="Stud. Mycol.">
        <title>101 Dothideomycetes genomes: a test case for predicting lifestyles and emergence of pathogens.</title>
        <authorList>
            <person name="Haridas S."/>
            <person name="Albert R."/>
            <person name="Binder M."/>
            <person name="Bloem J."/>
            <person name="Labutti K."/>
            <person name="Salamov A."/>
            <person name="Andreopoulos B."/>
            <person name="Baker S."/>
            <person name="Barry K."/>
            <person name="Bills G."/>
            <person name="Bluhm B."/>
            <person name="Cannon C."/>
            <person name="Castanera R."/>
            <person name="Culley D."/>
            <person name="Daum C."/>
            <person name="Ezra D."/>
            <person name="Gonzalez J."/>
            <person name="Henrissat B."/>
            <person name="Kuo A."/>
            <person name="Liang C."/>
            <person name="Lipzen A."/>
            <person name="Lutzoni F."/>
            <person name="Magnuson J."/>
            <person name="Mondo S."/>
            <person name="Nolan M."/>
            <person name="Ohm R."/>
            <person name="Pangilinan J."/>
            <person name="Park H.-J."/>
            <person name="Ramirez L."/>
            <person name="Alfaro M."/>
            <person name="Sun H."/>
            <person name="Tritt A."/>
            <person name="Yoshinaga Y."/>
            <person name="Zwiers L.-H."/>
            <person name="Turgeon B."/>
            <person name="Goodwin S."/>
            <person name="Spatafora J."/>
            <person name="Crous P."/>
            <person name="Grigoriev I."/>
        </authorList>
    </citation>
    <scope>NUCLEOTIDE SEQUENCE</scope>
    <source>
        <strain evidence="3">CBS 115976</strain>
    </source>
</reference>
<dbReference type="OrthoDB" id="2560628at2759"/>
<dbReference type="Pfam" id="PF24800">
    <property type="entry name" value="DUF7702"/>
    <property type="match status" value="1"/>
</dbReference>
<dbReference type="InterPro" id="IPR056119">
    <property type="entry name" value="DUF7702"/>
</dbReference>
<keyword evidence="1" id="KW-1133">Transmembrane helix</keyword>
<dbReference type="AlphaFoldDB" id="A0A6A6U8B8"/>
<feature type="transmembrane region" description="Helical" evidence="1">
    <location>
        <begin position="12"/>
        <end position="30"/>
    </location>
</feature>
<dbReference type="PANTHER" id="PTHR42109">
    <property type="entry name" value="UNPLACED GENOMIC SCAFFOLD UM_SCAF_CONTIG_1.265, WHOLE GENOME SHOTGUN SEQUENCE"/>
    <property type="match status" value="1"/>
</dbReference>
<keyword evidence="1" id="KW-0812">Transmembrane</keyword>
<feature type="transmembrane region" description="Helical" evidence="1">
    <location>
        <begin position="106"/>
        <end position="129"/>
    </location>
</feature>
<feature type="transmembrane region" description="Helical" evidence="1">
    <location>
        <begin position="73"/>
        <end position="94"/>
    </location>
</feature>
<feature type="transmembrane region" description="Helical" evidence="1">
    <location>
        <begin position="203"/>
        <end position="224"/>
    </location>
</feature>
<protein>
    <recommendedName>
        <fullName evidence="2">DUF7702 domain-containing protein</fullName>
    </recommendedName>
</protein>
<sequence length="268" mass="29141">MGGFDATTDLAIAELVIYILLLPVFIFVLARHGKHGIIGWLFLALFAVLRIIADGFQIDDRIKQNKGEQVSSTGAIINSVGVSPLLIALASIVCEAATYTGKFKRMLNITIHVFFHFLVGTGIAIVAVGSSNLYAPASSSNSYSSDQGLVKGGYIILLLTVIIIIILAVWTRRNLNASQLYETQAHAETRNVPRKRHVNAKSLVNWALVATIFVAIRVIYGIVYAFSNEKASLSPATGSFEIKFWLIFLVQLIAACCLLIGGVVSMER</sequence>
<gene>
    <name evidence="3" type="ORF">BT63DRAFT_441400</name>
</gene>
<evidence type="ECO:0000256" key="1">
    <source>
        <dbReference type="SAM" id="Phobius"/>
    </source>
</evidence>
<evidence type="ECO:0000259" key="2">
    <source>
        <dbReference type="Pfam" id="PF24800"/>
    </source>
</evidence>
<feature type="domain" description="DUF7702" evidence="2">
    <location>
        <begin position="5"/>
        <end position="264"/>
    </location>
</feature>
<feature type="transmembrane region" description="Helical" evidence="1">
    <location>
        <begin position="37"/>
        <end position="53"/>
    </location>
</feature>
<evidence type="ECO:0000313" key="4">
    <source>
        <dbReference type="Proteomes" id="UP000799302"/>
    </source>
</evidence>
<organism evidence="3 4">
    <name type="scientific">Microthyrium microscopicum</name>
    <dbReference type="NCBI Taxonomy" id="703497"/>
    <lineage>
        <taxon>Eukaryota</taxon>
        <taxon>Fungi</taxon>
        <taxon>Dikarya</taxon>
        <taxon>Ascomycota</taxon>
        <taxon>Pezizomycotina</taxon>
        <taxon>Dothideomycetes</taxon>
        <taxon>Dothideomycetes incertae sedis</taxon>
        <taxon>Microthyriales</taxon>
        <taxon>Microthyriaceae</taxon>
        <taxon>Microthyrium</taxon>
    </lineage>
</organism>
<dbReference type="Proteomes" id="UP000799302">
    <property type="component" value="Unassembled WGS sequence"/>
</dbReference>
<feature type="transmembrane region" description="Helical" evidence="1">
    <location>
        <begin position="244"/>
        <end position="264"/>
    </location>
</feature>
<keyword evidence="1" id="KW-0472">Membrane</keyword>
<dbReference type="PANTHER" id="PTHR42109:SF3">
    <property type="entry name" value="INTEGRAL MEMBRANE PROTEIN (AFU_ORTHOLOGUE AFUA_5G00100)"/>
    <property type="match status" value="1"/>
</dbReference>